<dbReference type="RefSeq" id="XP_046115375.1">
    <property type="nucleotide sequence ID" value="XM_046258753.1"/>
</dbReference>
<comment type="caution">
    <text evidence="2">The sequence shown here is derived from an EMBL/GenBank/DDBJ whole genome shotgun (WGS) entry which is preliminary data.</text>
</comment>
<dbReference type="GeneID" id="70289656"/>
<dbReference type="PANTHER" id="PTHR28054:SF1">
    <property type="entry name" value="RNA POLYMERASE I-SPECIFIC TRANSCRIPTION INITIATION FACTOR RRN10"/>
    <property type="match status" value="1"/>
</dbReference>
<gene>
    <name evidence="2" type="ORF">F5Z01DRAFT_281082</name>
</gene>
<dbReference type="EMBL" id="MU251268">
    <property type="protein sequence ID" value="KAG9251451.1"/>
    <property type="molecule type" value="Genomic_DNA"/>
</dbReference>
<accession>A0A9P7ZGT3</accession>
<feature type="region of interest" description="Disordered" evidence="1">
    <location>
        <begin position="1"/>
        <end position="38"/>
    </location>
</feature>
<protein>
    <submittedName>
        <fullName evidence="2">Uncharacterized protein</fullName>
    </submittedName>
</protein>
<reference evidence="2" key="1">
    <citation type="journal article" date="2021" name="IMA Fungus">
        <title>Genomic characterization of three marine fungi, including Emericellopsis atlantica sp. nov. with signatures of a generalist lifestyle and marine biomass degradation.</title>
        <authorList>
            <person name="Hagestad O.C."/>
            <person name="Hou L."/>
            <person name="Andersen J.H."/>
            <person name="Hansen E.H."/>
            <person name="Altermark B."/>
            <person name="Li C."/>
            <person name="Kuhnert E."/>
            <person name="Cox R.J."/>
            <person name="Crous P.W."/>
            <person name="Spatafora J.W."/>
            <person name="Lail K."/>
            <person name="Amirebrahimi M."/>
            <person name="Lipzen A."/>
            <person name="Pangilinan J."/>
            <person name="Andreopoulos W."/>
            <person name="Hayes R.D."/>
            <person name="Ng V."/>
            <person name="Grigoriev I.V."/>
            <person name="Jackson S.A."/>
            <person name="Sutton T.D.S."/>
            <person name="Dobson A.D.W."/>
            <person name="Rama T."/>
        </authorList>
    </citation>
    <scope>NUCLEOTIDE SEQUENCE</scope>
    <source>
        <strain evidence="2">TS7</strain>
    </source>
</reference>
<keyword evidence="3" id="KW-1185">Reference proteome</keyword>
<evidence type="ECO:0000313" key="2">
    <source>
        <dbReference type="EMBL" id="KAG9251451.1"/>
    </source>
</evidence>
<dbReference type="Proteomes" id="UP000887229">
    <property type="component" value="Unassembled WGS sequence"/>
</dbReference>
<organism evidence="2 3">
    <name type="scientific">Emericellopsis atlantica</name>
    <dbReference type="NCBI Taxonomy" id="2614577"/>
    <lineage>
        <taxon>Eukaryota</taxon>
        <taxon>Fungi</taxon>
        <taxon>Dikarya</taxon>
        <taxon>Ascomycota</taxon>
        <taxon>Pezizomycotina</taxon>
        <taxon>Sordariomycetes</taxon>
        <taxon>Hypocreomycetidae</taxon>
        <taxon>Hypocreales</taxon>
        <taxon>Bionectriaceae</taxon>
        <taxon>Emericellopsis</taxon>
    </lineage>
</organism>
<proteinExistence type="predicted"/>
<dbReference type="InterPro" id="IPR022793">
    <property type="entry name" value="Rrn10"/>
</dbReference>
<feature type="region of interest" description="Disordered" evidence="1">
    <location>
        <begin position="169"/>
        <end position="214"/>
    </location>
</feature>
<name>A0A9P7ZGT3_9HYPO</name>
<dbReference type="AlphaFoldDB" id="A0A9P7ZGT3"/>
<dbReference type="OrthoDB" id="2565191at2759"/>
<sequence>MDNAQSQGPSVLDDTDSGVSESSNPNANPSNRLPARHYHTLYDAVAGRARAPDSEQEPTMIKHSLADNPVSPAELLFRRLNAPIRYAEYDIYASHTRDFPDYGNAALPDSDLLKAIHAYASGYYARNAGPEEARIWGERSMDETALLAFGILMEEASRETLGRRGDLVFTEAEKDEEDQDEVRADGAGDEPHAKKKRKTSDSNTTEMVDRTRDD</sequence>
<dbReference type="GO" id="GO:0006360">
    <property type="term" value="P:transcription by RNA polymerase I"/>
    <property type="evidence" value="ECO:0007669"/>
    <property type="project" value="InterPro"/>
</dbReference>
<evidence type="ECO:0000256" key="1">
    <source>
        <dbReference type="SAM" id="MobiDB-lite"/>
    </source>
</evidence>
<feature type="compositionally biased region" description="Basic and acidic residues" evidence="1">
    <location>
        <begin position="181"/>
        <end position="192"/>
    </location>
</feature>
<evidence type="ECO:0000313" key="3">
    <source>
        <dbReference type="Proteomes" id="UP000887229"/>
    </source>
</evidence>
<feature type="compositionally biased region" description="Low complexity" evidence="1">
    <location>
        <begin position="20"/>
        <end position="31"/>
    </location>
</feature>
<dbReference type="PANTHER" id="PTHR28054">
    <property type="entry name" value="RNA POLYMERASE I-SPECIFIC TRANSCRIPTION INITIATION FACTOR RRN10"/>
    <property type="match status" value="1"/>
</dbReference>